<evidence type="ECO:0000256" key="2">
    <source>
        <dbReference type="SAM" id="Phobius"/>
    </source>
</evidence>
<dbReference type="AlphaFoldDB" id="A0A1V4AP84"/>
<accession>A0A1V4AP84</accession>
<feature type="transmembrane region" description="Helical" evidence="2">
    <location>
        <begin position="14"/>
        <end position="30"/>
    </location>
</feature>
<evidence type="ECO:0000256" key="1">
    <source>
        <dbReference type="SAM" id="MobiDB-lite"/>
    </source>
</evidence>
<reference evidence="3 4" key="1">
    <citation type="journal article" date="2017" name="Water Res.">
        <title>Discovery and metagenomic analysis of an anammox bacterial enrichment related to Candidatus "Brocadia caroliniensis" in a full-scale glycerol-fed nitritation-denitritation separate centrate treatment process.</title>
        <authorList>
            <person name="Park H."/>
            <person name="Brotto A.C."/>
            <person name="van Loosdrecht M.C."/>
            <person name="Chandran K."/>
        </authorList>
    </citation>
    <scope>NUCLEOTIDE SEQUENCE [LARGE SCALE GENOMIC DNA]</scope>
    <source>
        <strain evidence="3">26THWARD</strain>
    </source>
</reference>
<keyword evidence="2" id="KW-0812">Transmembrane</keyword>
<evidence type="ECO:0000313" key="3">
    <source>
        <dbReference type="EMBL" id="OOP54913.1"/>
    </source>
</evidence>
<feature type="region of interest" description="Disordered" evidence="1">
    <location>
        <begin position="350"/>
        <end position="386"/>
    </location>
</feature>
<proteinExistence type="predicted"/>
<gene>
    <name evidence="3" type="ORF">AYP45_17790</name>
</gene>
<feature type="compositionally biased region" description="Polar residues" evidence="1">
    <location>
        <begin position="361"/>
        <end position="377"/>
    </location>
</feature>
<evidence type="ECO:0000313" key="4">
    <source>
        <dbReference type="Proteomes" id="UP000189681"/>
    </source>
</evidence>
<protein>
    <submittedName>
        <fullName evidence="3">Uncharacterized protein</fullName>
    </submittedName>
</protein>
<name>A0A1V4AP84_9BACT</name>
<keyword evidence="2" id="KW-0472">Membrane</keyword>
<comment type="caution">
    <text evidence="3">The sequence shown here is derived from an EMBL/GenBank/DDBJ whole genome shotgun (WGS) entry which is preliminary data.</text>
</comment>
<dbReference type="EMBL" id="AYTS01000201">
    <property type="protein sequence ID" value="OOP54913.1"/>
    <property type="molecule type" value="Genomic_DNA"/>
</dbReference>
<dbReference type="Proteomes" id="UP000189681">
    <property type="component" value="Unassembled WGS sequence"/>
</dbReference>
<organism evidence="3 4">
    <name type="scientific">Candidatus Brocadia carolinensis</name>
    <dbReference type="NCBI Taxonomy" id="1004156"/>
    <lineage>
        <taxon>Bacteria</taxon>
        <taxon>Pseudomonadati</taxon>
        <taxon>Planctomycetota</taxon>
        <taxon>Candidatus Brocadiia</taxon>
        <taxon>Candidatus Brocadiales</taxon>
        <taxon>Candidatus Brocadiaceae</taxon>
        <taxon>Candidatus Brocadia</taxon>
    </lineage>
</organism>
<feature type="compositionally biased region" description="Basic and acidic residues" evidence="1">
    <location>
        <begin position="350"/>
        <end position="360"/>
    </location>
</feature>
<keyword evidence="2" id="KW-1133">Transmembrane helix</keyword>
<sequence>MQGIVNCFRATKKIILPLSLAIIIGFLGCSREFKRGMVYREWTIAMSEEGIFPVFPPREDVQAGDIWLLPMHPYETKSVEKIGGLGKTGIWVTNILYEEVRTKGTSTTASDFYKNRFSFPSTTEAIKNAITKNAAHLADVPIMPVATSVVDVFAAGDCGRLRQVAFPEFTVTNITQGNLNALVPIEYLNVALGFSFNKIGEVSLKIPSAESYCIPIKILTEDFFKTKSIEEIKDAKGNWFMLKPYDYGTSASPGIPGINYTTLKLARSQFNEAGSKLLPLSEEIDEQSDYIWIAVVNEVYYARAIDMNIRKRRFGGGAANVQPITTKMLKELDRLTKIRASKETKTTEILPKKGEEKTLSDTEAVTTSTDGGTATPSIPSPTIEDTEGRTIVENKEITEGNDAFALAKKINEYNKNIGNQSVPGGSVNVVSVSDTAVGLRRLFDRPIAVGVRGVIFKINLKESSEKELHVEEIASIIAK</sequence>